<comment type="caution">
    <text evidence="2">The sequence shown here is derived from an EMBL/GenBank/DDBJ whole genome shotgun (WGS) entry which is preliminary data.</text>
</comment>
<sequence length="893" mass="91486">MSGYLPAALMNQPMRTPPVPAPGAMPPGMPTNVLASDPWAAVGDPVSTMTWDQVGVPVADIPLPGDSNAKGSGQGKGSRLVPVTDPDVIKELNAMQAPGQQGGGKWWEAAPLASAAGQPDQGSKWWEKAPPADQKSNPFDQFDTPQQQAAKPNPFDQFDTPPARAPRLVPVQGDPFADEQTGQNGGQSGMVRVPIVAGKAGVVGYRMVPQSQLNAGTTGALEDAGRVAANGATLGGFDNAVAGAQTLFQDPLTTADLVAGRKPSTFEENLAAQHALTQQAMQRPGSGFLYNSAALAPGMVGAGGAALGARALGGGLVANLGTNAAAGALLSGADAFNSADGSIPDRFQAAKMPAYVGAGLGIAVPPVAELLGNLASAGARKVANAFYDTRYGTALPRAAADPILAGINMQGGSVPQVQQTLSTLGPGSTLADTGEGLLGQTNRLANNDIAVRPGISQNLNDRLLALDQRLGAAVDQNFGQDVNAVTQMENLKAQTAANGKQLYGQAFANPNAVDVTPILAKIDQQIAPGVTGMVGSGVKDDPITAALRQARSYIAGNGSQAANIQTLHRAQDVIDDMAASAFRSGNNAQARALWGVRNDLLGQMDAVNPEYAAARQQYASDKSVENAFENGRNILTTRQDGQVFDPDLLESRLASMSAPEKQAYQLGARKAVTDVMGQARSDPAGLRTKLANDNGYAVGKLRQVFGDGPVNSMLGELDAQATMRNTNNAVLGNSATAFRSAADETIPGFSKEARATGGEGAGSLPLSIMGGKEVGEQIGSMFGHPELGAAVGAVAGPAFKWAGGRIASSRLAASEGEQAAARAAIAEALSSSSQPARLNALLARERMSSAPSNASEGAKAVTRAILMQQAAEGRNSVLYAPAQRFLPAPLVGQ</sequence>
<feature type="region of interest" description="Disordered" evidence="1">
    <location>
        <begin position="113"/>
        <end position="156"/>
    </location>
</feature>
<organism evidence="2 3">
    <name type="scientific">Labrys miyagiensis</name>
    <dbReference type="NCBI Taxonomy" id="346912"/>
    <lineage>
        <taxon>Bacteria</taxon>
        <taxon>Pseudomonadati</taxon>
        <taxon>Pseudomonadota</taxon>
        <taxon>Alphaproteobacteria</taxon>
        <taxon>Hyphomicrobiales</taxon>
        <taxon>Xanthobacteraceae</taxon>
        <taxon>Labrys</taxon>
    </lineage>
</organism>
<reference evidence="3" key="1">
    <citation type="journal article" date="2019" name="Int. J. Syst. Evol. Microbiol.">
        <title>The Global Catalogue of Microorganisms (GCM) 10K type strain sequencing project: providing services to taxonomists for standard genome sequencing and annotation.</title>
        <authorList>
            <consortium name="The Broad Institute Genomics Platform"/>
            <consortium name="The Broad Institute Genome Sequencing Center for Infectious Disease"/>
            <person name="Wu L."/>
            <person name="Ma J."/>
        </authorList>
    </citation>
    <scope>NUCLEOTIDE SEQUENCE [LARGE SCALE GENOMIC DNA]</scope>
    <source>
        <strain evidence="3">NBRC 101365</strain>
    </source>
</reference>
<feature type="compositionally biased region" description="Polar residues" evidence="1">
    <location>
        <begin position="134"/>
        <end position="150"/>
    </location>
</feature>
<keyword evidence="3" id="KW-1185">Reference proteome</keyword>
<dbReference type="RefSeq" id="WP_284310960.1">
    <property type="nucleotide sequence ID" value="NZ_BSPC01000009.1"/>
</dbReference>
<dbReference type="Proteomes" id="UP001156882">
    <property type="component" value="Unassembled WGS sequence"/>
</dbReference>
<name>A0ABQ6CDC4_9HYPH</name>
<feature type="region of interest" description="Disordered" evidence="1">
    <location>
        <begin position="63"/>
        <end position="82"/>
    </location>
</feature>
<evidence type="ECO:0000256" key="1">
    <source>
        <dbReference type="SAM" id="MobiDB-lite"/>
    </source>
</evidence>
<evidence type="ECO:0000313" key="3">
    <source>
        <dbReference type="Proteomes" id="UP001156882"/>
    </source>
</evidence>
<protein>
    <submittedName>
        <fullName evidence="2">Uncharacterized protein</fullName>
    </submittedName>
</protein>
<evidence type="ECO:0000313" key="2">
    <source>
        <dbReference type="EMBL" id="GLS18140.1"/>
    </source>
</evidence>
<dbReference type="EMBL" id="BSPC01000009">
    <property type="protein sequence ID" value="GLS18140.1"/>
    <property type="molecule type" value="Genomic_DNA"/>
</dbReference>
<gene>
    <name evidence="2" type="ORF">GCM10007874_11560</name>
</gene>
<accession>A0ABQ6CDC4</accession>
<proteinExistence type="predicted"/>